<dbReference type="InterPro" id="IPR035965">
    <property type="entry name" value="PAS-like_dom_sf"/>
</dbReference>
<dbReference type="InterPro" id="IPR043150">
    <property type="entry name" value="Phytochrome_PHY_sf"/>
</dbReference>
<organism evidence="15 16">
    <name type="scientific">Pontivivens nitratireducens</name>
    <dbReference type="NCBI Taxonomy" id="2758038"/>
    <lineage>
        <taxon>Bacteria</taxon>
        <taxon>Pseudomonadati</taxon>
        <taxon>Pseudomonadota</taxon>
        <taxon>Alphaproteobacteria</taxon>
        <taxon>Rhodobacterales</taxon>
        <taxon>Paracoccaceae</taxon>
        <taxon>Pontivivens</taxon>
    </lineage>
</organism>
<dbReference type="AlphaFoldDB" id="A0A6G7VQ53"/>
<dbReference type="PROSITE" id="PS50046">
    <property type="entry name" value="PHYTOCHROME_2"/>
    <property type="match status" value="1"/>
</dbReference>
<dbReference type="CDD" id="cd00130">
    <property type="entry name" value="PAS"/>
    <property type="match status" value="1"/>
</dbReference>
<evidence type="ECO:0000256" key="4">
    <source>
        <dbReference type="ARBA" id="ARBA00022553"/>
    </source>
</evidence>
<evidence type="ECO:0000256" key="7">
    <source>
        <dbReference type="ARBA" id="ARBA00022741"/>
    </source>
</evidence>
<dbReference type="Pfam" id="PF01590">
    <property type="entry name" value="GAF"/>
    <property type="match status" value="1"/>
</dbReference>
<evidence type="ECO:0000256" key="9">
    <source>
        <dbReference type="ARBA" id="ARBA00022840"/>
    </source>
</evidence>
<protein>
    <recommendedName>
        <fullName evidence="2">histidine kinase</fullName>
        <ecNumber evidence="2">2.7.13.3</ecNumber>
    </recommendedName>
</protein>
<dbReference type="GO" id="GO:0004673">
    <property type="term" value="F:protein histidine kinase activity"/>
    <property type="evidence" value="ECO:0007669"/>
    <property type="project" value="UniProtKB-EC"/>
</dbReference>
<dbReference type="InterPro" id="IPR001789">
    <property type="entry name" value="Sig_transdc_resp-reg_receiver"/>
</dbReference>
<evidence type="ECO:0000256" key="5">
    <source>
        <dbReference type="ARBA" id="ARBA00022606"/>
    </source>
</evidence>
<dbReference type="KEGG" id="mon:G8E03_04040"/>
<dbReference type="InterPro" id="IPR016132">
    <property type="entry name" value="Phyto_chromo_attachment"/>
</dbReference>
<evidence type="ECO:0000256" key="1">
    <source>
        <dbReference type="ARBA" id="ARBA00000085"/>
    </source>
</evidence>
<dbReference type="PRINTS" id="PR01033">
    <property type="entry name" value="PHYTOCHROME"/>
</dbReference>
<evidence type="ECO:0000256" key="6">
    <source>
        <dbReference type="ARBA" id="ARBA00022679"/>
    </source>
</evidence>
<keyword evidence="5" id="KW-0716">Sensory transduction</keyword>
<dbReference type="PIRSF" id="PIRSF036397">
    <property type="entry name" value="Bactrphtchrm_rec"/>
    <property type="match status" value="1"/>
</dbReference>
<dbReference type="GO" id="GO:0009881">
    <property type="term" value="F:photoreceptor activity"/>
    <property type="evidence" value="ECO:0007669"/>
    <property type="project" value="UniProtKB-KW"/>
</dbReference>
<keyword evidence="10" id="KW-0157">Chromophore</keyword>
<dbReference type="InterPro" id="IPR009219">
    <property type="entry name" value="Bactrphtchr_CheY"/>
</dbReference>
<dbReference type="EC" id="2.7.13.3" evidence="2"/>
<evidence type="ECO:0000256" key="2">
    <source>
        <dbReference type="ARBA" id="ARBA00012438"/>
    </source>
</evidence>
<keyword evidence="3" id="KW-0600">Photoreceptor protein</keyword>
<evidence type="ECO:0000256" key="3">
    <source>
        <dbReference type="ARBA" id="ARBA00022543"/>
    </source>
</evidence>
<dbReference type="Gene3D" id="3.30.450.270">
    <property type="match status" value="1"/>
</dbReference>
<dbReference type="Pfam" id="PF08446">
    <property type="entry name" value="PAS_2"/>
    <property type="match status" value="1"/>
</dbReference>
<dbReference type="InterPro" id="IPR036890">
    <property type="entry name" value="HATPase_C_sf"/>
</dbReference>
<dbReference type="SMART" id="SM00911">
    <property type="entry name" value="HWE_HK"/>
    <property type="match status" value="1"/>
</dbReference>
<dbReference type="InterPro" id="IPR029016">
    <property type="entry name" value="GAF-like_dom_sf"/>
</dbReference>
<sequence length="850" mass="93057">MSDENLQPQDVDLTNCEREPIHQLGHVQDFGCLIAVSHDWNITHVSDNVGRFFDVNPQDIIGGPLSRLLNPTALHDIRGRLQVLAGADAVERLFHLDVAQASVPMDVAIHMSGRSIVLEFERSMTRGAGDQASLVRPMIDRLNGAQSPAQLLDLAVRNMRALTGFDRIMLYKFADDDSGEVVAEVTRPDLEAFKGLRYPASDIPKQARALYERSLLRIIADVDGPRSQVLPERGPDGAPLDMSMSSLRAVSPIHLEYLRNMGVGASMSVSVLRRGKLWGLIACHHMSPRTLSYETRSAVEMFGLVLSFVLDQKLSDEEQTQLERARSVHDQLMSQVVEGTPLAENFDAFTNAIADVIPWDGAIATIGGSFQSRGLAPTAEAFGKLQRFLNTTQASSIYATSELAKVYPEAEELGPDIAGILAIPVSRTPRDYFVLFRREIARTVVWAGNPDKPVTPGPNGARLTPRKSFAAWQEVVRGTSQPWTEAELRAAESMRTTLIEIILRLTDSASQDRDRAHERQELLIAELNHRVRNMLNLIRGLIAQSASGKTSVADFTEVLGGRVYALARAHDQLTTKQWEPASFHGLVMAEAKGFLGDESRLTIDGPDPMLRPLAFSTLALVMHELLTNSVKYGALSVPAGRIIIDLTHEQDGGVTIVWKEHDGPIVQAPLRHGFGTAIIDRSIPHELHGRAQMRYDLTGVEATLYIPQPQIATIRTEIGSDRAAQDAVARDTRLDIGIAMIVEDNMIIGMDAEGILQELGAKEVYLVGNNAAALDLLGRVTVDVALLDVNLGTETSAPVARMLAEQGVPFMLTTGYGEVGAKMDVSEDVPVLQKPFSNDAIRNGLRKLLS</sequence>
<keyword evidence="7" id="KW-0547">Nucleotide-binding</keyword>
<comment type="catalytic activity">
    <reaction evidence="1">
        <text>ATP + protein L-histidine = ADP + protein N-phospho-L-histidine.</text>
        <dbReference type="EC" id="2.7.13.3"/>
    </reaction>
</comment>
<evidence type="ECO:0000313" key="16">
    <source>
        <dbReference type="Proteomes" id="UP000500791"/>
    </source>
</evidence>
<dbReference type="SMART" id="SM00065">
    <property type="entry name" value="GAF"/>
    <property type="match status" value="1"/>
</dbReference>
<dbReference type="InterPro" id="IPR011006">
    <property type="entry name" value="CheY-like_superfamily"/>
</dbReference>
<dbReference type="Gene3D" id="3.30.450.20">
    <property type="entry name" value="PAS domain"/>
    <property type="match status" value="1"/>
</dbReference>
<dbReference type="Gene3D" id="3.30.450.40">
    <property type="match status" value="1"/>
</dbReference>
<evidence type="ECO:0000256" key="8">
    <source>
        <dbReference type="ARBA" id="ARBA00022777"/>
    </source>
</evidence>
<dbReference type="InterPro" id="IPR001294">
    <property type="entry name" value="Phytochrome"/>
</dbReference>
<dbReference type="GO" id="GO:0000160">
    <property type="term" value="P:phosphorelay signal transduction system"/>
    <property type="evidence" value="ECO:0007669"/>
    <property type="project" value="InterPro"/>
</dbReference>
<dbReference type="InterPro" id="IPR013654">
    <property type="entry name" value="PAS_2"/>
</dbReference>
<dbReference type="Proteomes" id="UP000500791">
    <property type="component" value="Chromosome"/>
</dbReference>
<keyword evidence="9" id="KW-0067">ATP-binding</keyword>
<feature type="domain" description="Response regulatory" evidence="14">
    <location>
        <begin position="738"/>
        <end position="849"/>
    </location>
</feature>
<dbReference type="GO" id="GO:0005524">
    <property type="term" value="F:ATP binding"/>
    <property type="evidence" value="ECO:0007669"/>
    <property type="project" value="UniProtKB-KW"/>
</dbReference>
<dbReference type="InterPro" id="IPR003018">
    <property type="entry name" value="GAF"/>
</dbReference>
<dbReference type="PROSITE" id="PS50110">
    <property type="entry name" value="RESPONSE_REGULATORY"/>
    <property type="match status" value="1"/>
</dbReference>
<evidence type="ECO:0000259" key="14">
    <source>
        <dbReference type="PROSITE" id="PS50110"/>
    </source>
</evidence>
<gene>
    <name evidence="15" type="ORF">G8E03_04040</name>
</gene>
<dbReference type="GO" id="GO:0009584">
    <property type="term" value="P:detection of visible light"/>
    <property type="evidence" value="ECO:0007669"/>
    <property type="project" value="InterPro"/>
</dbReference>
<evidence type="ECO:0000259" key="13">
    <source>
        <dbReference type="PROSITE" id="PS50046"/>
    </source>
</evidence>
<dbReference type="SUPFAM" id="SSF55781">
    <property type="entry name" value="GAF domain-like"/>
    <property type="match status" value="2"/>
</dbReference>
<evidence type="ECO:0000256" key="10">
    <source>
        <dbReference type="ARBA" id="ARBA00022991"/>
    </source>
</evidence>
<dbReference type="Pfam" id="PF00360">
    <property type="entry name" value="PHY"/>
    <property type="match status" value="1"/>
</dbReference>
<dbReference type="Gene3D" id="3.30.565.10">
    <property type="entry name" value="Histidine kinase-like ATPase, C-terminal domain"/>
    <property type="match status" value="1"/>
</dbReference>
<dbReference type="Gene3D" id="3.40.50.2300">
    <property type="match status" value="1"/>
</dbReference>
<dbReference type="SUPFAM" id="SSF55874">
    <property type="entry name" value="ATPase domain of HSP90 chaperone/DNA topoisomerase II/histidine kinase"/>
    <property type="match status" value="1"/>
</dbReference>
<dbReference type="PANTHER" id="PTHR41523:SF7">
    <property type="entry name" value="HISTIDINE KINASE"/>
    <property type="match status" value="1"/>
</dbReference>
<reference evidence="15 16" key="1">
    <citation type="submission" date="2020-03" db="EMBL/GenBank/DDBJ databases">
        <title>Complete genome sequence of Monaibacterium sp. ALG8 with diverse plasmids.</title>
        <authorList>
            <person name="Sun C."/>
        </authorList>
    </citation>
    <scope>NUCLEOTIDE SEQUENCE [LARGE SCALE GENOMIC DNA]</scope>
    <source>
        <strain evidence="15 16">ALG8</strain>
    </source>
</reference>
<evidence type="ECO:0000256" key="12">
    <source>
        <dbReference type="PROSITE-ProRule" id="PRU00169"/>
    </source>
</evidence>
<keyword evidence="4 12" id="KW-0597">Phosphoprotein</keyword>
<name>A0A6G7VQ53_9RHOB</name>
<feature type="modified residue" description="4-aspartylphosphate" evidence="12">
    <location>
        <position position="788"/>
    </location>
</feature>
<dbReference type="SUPFAM" id="SSF55785">
    <property type="entry name" value="PYP-like sensor domain (PAS domain)"/>
    <property type="match status" value="1"/>
</dbReference>
<proteinExistence type="predicted"/>
<keyword evidence="11" id="KW-0675">Receptor</keyword>
<dbReference type="InterPro" id="IPR013515">
    <property type="entry name" value="Phytochrome_cen-reg"/>
</dbReference>
<evidence type="ECO:0000256" key="11">
    <source>
        <dbReference type="ARBA" id="ARBA00023170"/>
    </source>
</evidence>
<dbReference type="InterPro" id="IPR011102">
    <property type="entry name" value="Sig_transdc_His_kinase_HWE"/>
</dbReference>
<keyword evidence="16" id="KW-1185">Reference proteome</keyword>
<dbReference type="GO" id="GO:0006355">
    <property type="term" value="P:regulation of DNA-templated transcription"/>
    <property type="evidence" value="ECO:0007669"/>
    <property type="project" value="InterPro"/>
</dbReference>
<keyword evidence="8" id="KW-0418">Kinase</keyword>
<dbReference type="InterPro" id="IPR000014">
    <property type="entry name" value="PAS"/>
</dbReference>
<dbReference type="PANTHER" id="PTHR41523">
    <property type="entry name" value="TWO-COMPONENT SYSTEM SENSOR PROTEIN"/>
    <property type="match status" value="1"/>
</dbReference>
<evidence type="ECO:0000313" key="15">
    <source>
        <dbReference type="EMBL" id="QIK42005.1"/>
    </source>
</evidence>
<feature type="domain" description="Phytochrome chromophore attachment site" evidence="13">
    <location>
        <begin position="147"/>
        <end position="304"/>
    </location>
</feature>
<dbReference type="EMBL" id="CP049811">
    <property type="protein sequence ID" value="QIK42005.1"/>
    <property type="molecule type" value="Genomic_DNA"/>
</dbReference>
<accession>A0A6G7VQ53</accession>
<dbReference type="SUPFAM" id="SSF52172">
    <property type="entry name" value="CheY-like"/>
    <property type="match status" value="1"/>
</dbReference>
<keyword evidence="6" id="KW-0808">Transferase</keyword>
<dbReference type="Pfam" id="PF07536">
    <property type="entry name" value="HWE_HK"/>
    <property type="match status" value="1"/>
</dbReference>